<dbReference type="AlphaFoldDB" id="A0A9N9GWN2"/>
<dbReference type="EMBL" id="CAJVPJ010002854">
    <property type="protein sequence ID" value="CAG8630618.1"/>
    <property type="molecule type" value="Genomic_DNA"/>
</dbReference>
<dbReference type="PROSITE" id="PS50217">
    <property type="entry name" value="BZIP"/>
    <property type="match status" value="1"/>
</dbReference>
<feature type="compositionally biased region" description="Polar residues" evidence="6">
    <location>
        <begin position="19"/>
        <end position="59"/>
    </location>
</feature>
<evidence type="ECO:0000313" key="9">
    <source>
        <dbReference type="Proteomes" id="UP000789572"/>
    </source>
</evidence>
<dbReference type="InterPro" id="IPR051027">
    <property type="entry name" value="bZIP_transcription_factors"/>
</dbReference>
<feature type="region of interest" description="Disordered" evidence="6">
    <location>
        <begin position="1"/>
        <end position="84"/>
    </location>
</feature>
<dbReference type="PROSITE" id="PS00036">
    <property type="entry name" value="BZIP_BASIC"/>
    <property type="match status" value="1"/>
</dbReference>
<gene>
    <name evidence="8" type="ORF">POCULU_LOCUS8875</name>
</gene>
<evidence type="ECO:0000256" key="6">
    <source>
        <dbReference type="SAM" id="MobiDB-lite"/>
    </source>
</evidence>
<accession>A0A9N9GWN2</accession>
<dbReference type="PRINTS" id="PR00041">
    <property type="entry name" value="LEUZIPPRCREB"/>
</dbReference>
<dbReference type="PANTHER" id="PTHR19304">
    <property type="entry name" value="CYCLIC-AMP RESPONSE ELEMENT BINDING PROTEIN"/>
    <property type="match status" value="1"/>
</dbReference>
<keyword evidence="2" id="KW-0805">Transcription regulation</keyword>
<proteinExistence type="predicted"/>
<dbReference type="Gene3D" id="1.20.5.170">
    <property type="match status" value="1"/>
</dbReference>
<dbReference type="InterPro" id="IPR004827">
    <property type="entry name" value="bZIP"/>
</dbReference>
<dbReference type="SMART" id="SM00338">
    <property type="entry name" value="BRLZ"/>
    <property type="match status" value="1"/>
</dbReference>
<dbReference type="SUPFAM" id="SSF57959">
    <property type="entry name" value="Leucine zipper domain"/>
    <property type="match status" value="1"/>
</dbReference>
<evidence type="ECO:0000256" key="5">
    <source>
        <dbReference type="SAM" id="Coils"/>
    </source>
</evidence>
<feature type="region of interest" description="Disordered" evidence="6">
    <location>
        <begin position="194"/>
        <end position="220"/>
    </location>
</feature>
<dbReference type="GO" id="GO:0003700">
    <property type="term" value="F:DNA-binding transcription factor activity"/>
    <property type="evidence" value="ECO:0007669"/>
    <property type="project" value="InterPro"/>
</dbReference>
<evidence type="ECO:0000259" key="7">
    <source>
        <dbReference type="PROSITE" id="PS50217"/>
    </source>
</evidence>
<evidence type="ECO:0000256" key="1">
    <source>
        <dbReference type="ARBA" id="ARBA00004123"/>
    </source>
</evidence>
<dbReference type="Proteomes" id="UP000789572">
    <property type="component" value="Unassembled WGS sequence"/>
</dbReference>
<evidence type="ECO:0000313" key="8">
    <source>
        <dbReference type="EMBL" id="CAG8630618.1"/>
    </source>
</evidence>
<name>A0A9N9GWN2_9GLOM</name>
<dbReference type="GO" id="GO:0005634">
    <property type="term" value="C:nucleus"/>
    <property type="evidence" value="ECO:0007669"/>
    <property type="project" value="UniProtKB-SubCell"/>
</dbReference>
<dbReference type="Pfam" id="PF00170">
    <property type="entry name" value="bZIP_1"/>
    <property type="match status" value="1"/>
</dbReference>
<keyword evidence="5" id="KW-0175">Coiled coil</keyword>
<evidence type="ECO:0000256" key="3">
    <source>
        <dbReference type="ARBA" id="ARBA00023163"/>
    </source>
</evidence>
<reference evidence="8" key="1">
    <citation type="submission" date="2021-06" db="EMBL/GenBank/DDBJ databases">
        <authorList>
            <person name="Kallberg Y."/>
            <person name="Tangrot J."/>
            <person name="Rosling A."/>
        </authorList>
    </citation>
    <scope>NUCLEOTIDE SEQUENCE</scope>
    <source>
        <strain evidence="8">IA702</strain>
    </source>
</reference>
<keyword evidence="4" id="KW-0539">Nucleus</keyword>
<comment type="caution">
    <text evidence="8">The sequence shown here is derived from an EMBL/GenBank/DDBJ whole genome shotgun (WGS) entry which is preliminary data.</text>
</comment>
<sequence length="318" mass="34622">MSQQDATQVQTQTAVADDSTSSMPAKNVSNANVTSINATTIIEHSQQQSSTQPEKTSNPLKRVLPTDGAERSDNKRKASPRRSIREAISDSAALADNAAAAILTNVNNSSTQQTSTSQTVPDPTQVMPNHQQFAEVISAATSLANQLNAPIAVAPMPNMNALTSNVMSSQSQGIPANMDEFLQNAAAVVQAAQAQQIQPEASPGGKRNTSLRNLTNDERRQRRLLRNRVAAKECRRKKKAYVAELEEKVARLETENNRLQKLVEELNAKITLSAMRIDDNVRLIKEVEELNTKLAMNAAIQQEAKRVEGSKESTESKP</sequence>
<evidence type="ECO:0000256" key="2">
    <source>
        <dbReference type="ARBA" id="ARBA00023015"/>
    </source>
</evidence>
<keyword evidence="9" id="KW-1185">Reference proteome</keyword>
<comment type="subcellular location">
    <subcellularLocation>
        <location evidence="1">Nucleus</location>
    </subcellularLocation>
</comment>
<protein>
    <submittedName>
        <fullName evidence="8">3476_t:CDS:1</fullName>
    </submittedName>
</protein>
<dbReference type="CDD" id="cd14690">
    <property type="entry name" value="bZIP_CREB1"/>
    <property type="match status" value="1"/>
</dbReference>
<feature type="domain" description="BZIP" evidence="7">
    <location>
        <begin position="217"/>
        <end position="270"/>
    </location>
</feature>
<keyword evidence="3" id="KW-0804">Transcription</keyword>
<evidence type="ECO:0000256" key="4">
    <source>
        <dbReference type="ARBA" id="ARBA00023242"/>
    </source>
</evidence>
<feature type="compositionally biased region" description="Low complexity" evidence="6">
    <location>
        <begin position="1"/>
        <end position="18"/>
    </location>
</feature>
<dbReference type="OrthoDB" id="295274at2759"/>
<organism evidence="8 9">
    <name type="scientific">Paraglomus occultum</name>
    <dbReference type="NCBI Taxonomy" id="144539"/>
    <lineage>
        <taxon>Eukaryota</taxon>
        <taxon>Fungi</taxon>
        <taxon>Fungi incertae sedis</taxon>
        <taxon>Mucoromycota</taxon>
        <taxon>Glomeromycotina</taxon>
        <taxon>Glomeromycetes</taxon>
        <taxon>Paraglomerales</taxon>
        <taxon>Paraglomeraceae</taxon>
        <taxon>Paraglomus</taxon>
    </lineage>
</organism>
<dbReference type="InterPro" id="IPR046347">
    <property type="entry name" value="bZIP_sf"/>
</dbReference>
<feature type="coiled-coil region" evidence="5">
    <location>
        <begin position="235"/>
        <end position="269"/>
    </location>
</feature>